<evidence type="ECO:0000256" key="1">
    <source>
        <dbReference type="SAM" id="MobiDB-lite"/>
    </source>
</evidence>
<gene>
    <name evidence="3" type="primary">LOC108631190</name>
</gene>
<dbReference type="GeneID" id="108631190"/>
<reference evidence="3" key="1">
    <citation type="submission" date="2025-08" db="UniProtKB">
        <authorList>
            <consortium name="RefSeq"/>
        </authorList>
    </citation>
    <scope>IDENTIFICATION</scope>
    <source>
        <tissue evidence="3">Whole body</tissue>
    </source>
</reference>
<dbReference type="AlphaFoldDB" id="A0AAJ7NDW9"/>
<protein>
    <submittedName>
        <fullName evidence="3">ELL-associated factor 1-like</fullName>
    </submittedName>
</protein>
<feature type="compositionally biased region" description="Basic and acidic residues" evidence="1">
    <location>
        <begin position="194"/>
        <end position="230"/>
    </location>
</feature>
<dbReference type="KEGG" id="ccal:108631190"/>
<feature type="region of interest" description="Disordered" evidence="1">
    <location>
        <begin position="134"/>
        <end position="260"/>
    </location>
</feature>
<sequence length="302" mass="33447">MSSEQVLEVEQGAMTSADFNNKFTECLILASEMTSPRNSAHGVDTSDMDATNTSAVETPRPPEQAPATVDSPAKRSLPRDEVTVTLPHCTLRVPGHVPRGARRYRCKAPNGRYLIRWDQDGFVLSVVLKPIQGNSSTAAAPQPSPPQQQSASPPQTTQPPPSTTATLAQATEPSAAPIRGRRRENRNSRPYSRNRREAPRREASPVRSSDHRRPREDRHREDRRSAEGHRSDRHRARRLERPPARTAEAQPQDGTNLLTPDHRTQLGLVLQTTLNLLGFGSRRPIDDTPNSAPEAAPPERHL</sequence>
<dbReference type="Proteomes" id="UP000694925">
    <property type="component" value="Unplaced"/>
</dbReference>
<keyword evidence="2" id="KW-1185">Reference proteome</keyword>
<proteinExistence type="predicted"/>
<feature type="region of interest" description="Disordered" evidence="1">
    <location>
        <begin position="279"/>
        <end position="302"/>
    </location>
</feature>
<evidence type="ECO:0000313" key="3">
    <source>
        <dbReference type="RefSeq" id="XP_017890418.1"/>
    </source>
</evidence>
<evidence type="ECO:0000313" key="2">
    <source>
        <dbReference type="Proteomes" id="UP000694925"/>
    </source>
</evidence>
<name>A0AAJ7NDW9_9HYME</name>
<accession>A0AAJ7NDW9</accession>
<dbReference type="RefSeq" id="XP_017890418.1">
    <property type="nucleotide sequence ID" value="XM_018034929.1"/>
</dbReference>
<feature type="region of interest" description="Disordered" evidence="1">
    <location>
        <begin position="34"/>
        <end position="81"/>
    </location>
</feature>
<feature type="compositionally biased region" description="Low complexity" evidence="1">
    <location>
        <begin position="135"/>
        <end position="155"/>
    </location>
</feature>
<organism evidence="2 3">
    <name type="scientific">Ceratina calcarata</name>
    <dbReference type="NCBI Taxonomy" id="156304"/>
    <lineage>
        <taxon>Eukaryota</taxon>
        <taxon>Metazoa</taxon>
        <taxon>Ecdysozoa</taxon>
        <taxon>Arthropoda</taxon>
        <taxon>Hexapoda</taxon>
        <taxon>Insecta</taxon>
        <taxon>Pterygota</taxon>
        <taxon>Neoptera</taxon>
        <taxon>Endopterygota</taxon>
        <taxon>Hymenoptera</taxon>
        <taxon>Apocrita</taxon>
        <taxon>Aculeata</taxon>
        <taxon>Apoidea</taxon>
        <taxon>Anthophila</taxon>
        <taxon>Apidae</taxon>
        <taxon>Ceratina</taxon>
        <taxon>Zadontomerus</taxon>
    </lineage>
</organism>